<evidence type="ECO:0000313" key="4">
    <source>
        <dbReference type="Proteomes" id="UP000035036"/>
    </source>
</evidence>
<keyword evidence="4" id="KW-1185">Reference proteome</keyword>
<evidence type="ECO:0000259" key="2">
    <source>
        <dbReference type="Pfam" id="PF17201"/>
    </source>
</evidence>
<dbReference type="Gene3D" id="3.30.450.20">
    <property type="entry name" value="PAS domain"/>
    <property type="match status" value="1"/>
</dbReference>
<reference evidence="3 4" key="1">
    <citation type="journal article" date="2015" name="Genome Announc.">
        <title>Genomes of Geoalkalibacter ferrihydriticus Z-0531T and Geoalkalibacter subterraneus Red1T, Two Haloalkaliphilic Metal-Reducing Deltaproteobacteria.</title>
        <authorList>
            <person name="Badalamenti J.P."/>
            <person name="Krajmalnik-Brown R."/>
            <person name="Torres C.I."/>
            <person name="Bond D.R."/>
        </authorList>
    </citation>
    <scope>NUCLEOTIDE SEQUENCE [LARGE SCALE GENOMIC DNA]</scope>
    <source>
        <strain evidence="3 4">Red1</strain>
    </source>
</reference>
<evidence type="ECO:0000256" key="1">
    <source>
        <dbReference type="SAM" id="Phobius"/>
    </source>
</evidence>
<dbReference type="HOGENOM" id="CLU_803538_0_0_7"/>
<evidence type="ECO:0000313" key="3">
    <source>
        <dbReference type="EMBL" id="AJF06577.1"/>
    </source>
</evidence>
<dbReference type="InterPro" id="IPR033462">
    <property type="entry name" value="Cache_3-Cache_2"/>
</dbReference>
<feature type="domain" description="Cache 3/Cache 2 fusion" evidence="2">
    <location>
        <begin position="41"/>
        <end position="344"/>
    </location>
</feature>
<name>A0A0B5FEN9_9BACT</name>
<protein>
    <recommendedName>
        <fullName evidence="2">Cache 3/Cache 2 fusion domain-containing protein</fullName>
    </recommendedName>
</protein>
<dbReference type="AlphaFoldDB" id="A0A0B5FEN9"/>
<dbReference type="EMBL" id="CP010311">
    <property type="protein sequence ID" value="AJF06577.1"/>
    <property type="molecule type" value="Genomic_DNA"/>
</dbReference>
<sequence>MSSRLFRYSLLGVVALAVACLAYYLYYNSFYTLDLTRRDRHQAEEVVQSAFLMCQVTDRLLQKRESEIADQVQKALSVAGYPVLLDESKSWQVAIAGKPSTDHRVLPRMAVKTSGGQKRDLENLGEALRRFTGGEVTILQRVNETGDHLAAYCSISGVESSADHTRLIPARIGNGEKETCLENLDQGKTVLRPEIVEGTLQISYYYPIFADQKNIATLVVRVKDPDLERLRNDIIDLHIGPSGYVYALKGTGARCGQYQISFNGERDGENIWNARDASGRPFIQSMINEALALKKNPDRISVPIAFERYPWKNPGDLQPRYKTAAVVYFEPWDWVIGAGYYEDER</sequence>
<gene>
    <name evidence="3" type="ORF">GSUB_08455</name>
</gene>
<dbReference type="RefSeq" id="WP_040200255.1">
    <property type="nucleotide sequence ID" value="NZ_CP010311.1"/>
</dbReference>
<dbReference type="Proteomes" id="UP000035036">
    <property type="component" value="Chromosome"/>
</dbReference>
<keyword evidence="1" id="KW-0812">Transmembrane</keyword>
<dbReference type="KEGG" id="gsb:GSUB_08455"/>
<proteinExistence type="predicted"/>
<dbReference type="Pfam" id="PF17201">
    <property type="entry name" value="Cache_3-Cache_2"/>
    <property type="match status" value="1"/>
</dbReference>
<organism evidence="3 4">
    <name type="scientific">Geoalkalibacter subterraneus</name>
    <dbReference type="NCBI Taxonomy" id="483547"/>
    <lineage>
        <taxon>Bacteria</taxon>
        <taxon>Pseudomonadati</taxon>
        <taxon>Thermodesulfobacteriota</taxon>
        <taxon>Desulfuromonadia</taxon>
        <taxon>Desulfuromonadales</taxon>
        <taxon>Geoalkalibacteraceae</taxon>
        <taxon>Geoalkalibacter</taxon>
    </lineage>
</organism>
<keyword evidence="1" id="KW-1133">Transmembrane helix</keyword>
<keyword evidence="1" id="KW-0472">Membrane</keyword>
<dbReference type="OrthoDB" id="9813151at2"/>
<dbReference type="STRING" id="483547.GSUB_08455"/>
<feature type="transmembrane region" description="Helical" evidence="1">
    <location>
        <begin position="6"/>
        <end position="27"/>
    </location>
</feature>
<dbReference type="PROSITE" id="PS51257">
    <property type="entry name" value="PROKAR_LIPOPROTEIN"/>
    <property type="match status" value="1"/>
</dbReference>
<accession>A0A0B5FEN9</accession>